<protein>
    <submittedName>
        <fullName evidence="3">Glycopeptide antibiotics resistance protein</fullName>
    </submittedName>
</protein>
<evidence type="ECO:0000256" key="1">
    <source>
        <dbReference type="SAM" id="Phobius"/>
    </source>
</evidence>
<evidence type="ECO:0000259" key="2">
    <source>
        <dbReference type="Pfam" id="PF04892"/>
    </source>
</evidence>
<feature type="transmembrane region" description="Helical" evidence="1">
    <location>
        <begin position="104"/>
        <end position="124"/>
    </location>
</feature>
<keyword evidence="4" id="KW-1185">Reference proteome</keyword>
<keyword evidence="1" id="KW-0812">Transmembrane</keyword>
<feature type="transmembrane region" description="Helical" evidence="1">
    <location>
        <begin position="130"/>
        <end position="147"/>
    </location>
</feature>
<accession>A0ABS4D2U1</accession>
<feature type="transmembrane region" description="Helical" evidence="1">
    <location>
        <begin position="12"/>
        <end position="33"/>
    </location>
</feature>
<keyword evidence="1" id="KW-0472">Membrane</keyword>
<name>A0ABS4D2U1_9BACI</name>
<feature type="domain" description="VanZ-like" evidence="2">
    <location>
        <begin position="18"/>
        <end position="144"/>
    </location>
</feature>
<organism evidence="3 4">
    <name type="scientific">Bacillus capparidis</name>
    <dbReference type="NCBI Taxonomy" id="1840411"/>
    <lineage>
        <taxon>Bacteria</taxon>
        <taxon>Bacillati</taxon>
        <taxon>Bacillota</taxon>
        <taxon>Bacilli</taxon>
        <taxon>Bacillales</taxon>
        <taxon>Bacillaceae</taxon>
        <taxon>Bacillus</taxon>
    </lineage>
</organism>
<dbReference type="Pfam" id="PF04892">
    <property type="entry name" value="VanZ"/>
    <property type="match status" value="1"/>
</dbReference>
<dbReference type="InterPro" id="IPR053150">
    <property type="entry name" value="Teicoplanin_resist-assoc"/>
</dbReference>
<dbReference type="PANTHER" id="PTHR36834:SF1">
    <property type="entry name" value="INTEGRAL MEMBRANE PROTEIN"/>
    <property type="match status" value="1"/>
</dbReference>
<reference evidence="3 4" key="1">
    <citation type="submission" date="2021-01" db="EMBL/GenBank/DDBJ databases">
        <title>Genomic Encyclopedia of Type Strains, Phase IV (KMG-IV): sequencing the most valuable type-strain genomes for metagenomic binning, comparative biology and taxonomic classification.</title>
        <authorList>
            <person name="Goeker M."/>
        </authorList>
    </citation>
    <scope>NUCLEOTIDE SEQUENCE [LARGE SCALE GENOMIC DNA]</scope>
    <source>
        <strain evidence="3 4">DSM 103394</strain>
    </source>
</reference>
<proteinExistence type="predicted"/>
<sequence length="153" mass="17928">MKSFIIQLNTKKYVKIIFIIYLAMLLTVSFWGISMFLPRHTYNDVSQNLMPFKTITNYLFNFEKYNFRTWFNNTFGLVLLFIPFGLLIPLVFADIKHATQMMYLSFLVSLSLEIAQYITVLGVFDVDDVILNTFGGMLGFLIITQLIKRKKYS</sequence>
<dbReference type="PANTHER" id="PTHR36834">
    <property type="entry name" value="MEMBRANE PROTEIN-RELATED"/>
    <property type="match status" value="1"/>
</dbReference>
<dbReference type="Proteomes" id="UP000674416">
    <property type="component" value="Unassembled WGS sequence"/>
</dbReference>
<evidence type="ECO:0000313" key="3">
    <source>
        <dbReference type="EMBL" id="MBP1083938.1"/>
    </source>
</evidence>
<dbReference type="InterPro" id="IPR006976">
    <property type="entry name" value="VanZ-like"/>
</dbReference>
<feature type="transmembrane region" description="Helical" evidence="1">
    <location>
        <begin position="70"/>
        <end position="92"/>
    </location>
</feature>
<evidence type="ECO:0000313" key="4">
    <source>
        <dbReference type="Proteomes" id="UP000674416"/>
    </source>
</evidence>
<keyword evidence="1" id="KW-1133">Transmembrane helix</keyword>
<comment type="caution">
    <text evidence="3">The sequence shown here is derived from an EMBL/GenBank/DDBJ whole genome shotgun (WGS) entry which is preliminary data.</text>
</comment>
<gene>
    <name evidence="3" type="ORF">JOC74_004485</name>
</gene>
<dbReference type="EMBL" id="JAFDST010000008">
    <property type="protein sequence ID" value="MBP1083938.1"/>
    <property type="molecule type" value="Genomic_DNA"/>
</dbReference>
<dbReference type="RefSeq" id="WP_053605596.1">
    <property type="nucleotide sequence ID" value="NZ_JAFDST010000008.1"/>
</dbReference>